<proteinExistence type="predicted"/>
<dbReference type="Proteomes" id="UP000315115">
    <property type="component" value="Plasmid pAM7"/>
</dbReference>
<evidence type="ECO:0000313" key="2">
    <source>
        <dbReference type="Proteomes" id="UP000315115"/>
    </source>
</evidence>
<sequence length="316" mass="36408">MYHLFHSIYDSLFTPVGKKDKRMLKDLGFQTKSQLIEDTIETLSAVQDTYGLLSLLCFRRLHSNGCPTLFINSNADFDYLLKLQYDYKKLDPRRHLTFEHNTFSVALPKGIKVDGQSSSLQGFLVTVGDRDYYDELCAEAQGLRHAGEEMIKVMFRAEDGTELCVSLEFENIPLLLQSKTADEFDKAFYINSNGMTADLTQFERVQQFTYLKLVVALAIYEQAMPDDFSYGFPDSLKLIHLPKSKNFTHYAPWKISIEGVSKQQKACVVAPFLRQLSDPKYYRGEHKDKPIGSRWILVKMHTRNQRISPRTVRVSN</sequence>
<dbReference type="RefSeq" id="WP_143694342.1">
    <property type="nucleotide sequence ID" value="NZ_AP019800.1"/>
</dbReference>
<accession>A0A510IIY0</accession>
<keyword evidence="1" id="KW-0614">Plasmid</keyword>
<geneLocation type="plasmid" evidence="2">
    <name>pam7 dna</name>
</geneLocation>
<dbReference type="AlphaFoldDB" id="A0A510IIY0"/>
<dbReference type="EMBL" id="AP019800">
    <property type="protein sequence ID" value="BBL92386.1"/>
    <property type="molecule type" value="Genomic_DNA"/>
</dbReference>
<organism evidence="1 2">
    <name type="scientific">Vibrio rotiferianus</name>
    <dbReference type="NCBI Taxonomy" id="190895"/>
    <lineage>
        <taxon>Bacteria</taxon>
        <taxon>Pseudomonadati</taxon>
        <taxon>Pseudomonadota</taxon>
        <taxon>Gammaproteobacteria</taxon>
        <taxon>Vibrionales</taxon>
        <taxon>Vibrionaceae</taxon>
        <taxon>Vibrio</taxon>
    </lineage>
</organism>
<name>A0A510IIY0_9VIBR</name>
<protein>
    <submittedName>
        <fullName evidence="1">Uncharacterized protein</fullName>
    </submittedName>
</protein>
<gene>
    <name evidence="1" type="ORF">VroAM7_50390</name>
</gene>
<evidence type="ECO:0000313" key="1">
    <source>
        <dbReference type="EMBL" id="BBL92386.1"/>
    </source>
</evidence>
<reference evidence="2" key="1">
    <citation type="submission" date="2019-07" db="EMBL/GenBank/DDBJ databases">
        <title>Complete Genome Sequences of Vibrion rotiferianus strain AM7.</title>
        <authorList>
            <person name="Miyazaki K."/>
            <person name="Wiseschart A."/>
            <person name="Pootanakit K."/>
            <person name="Ishimori K."/>
            <person name="Kitahara K."/>
        </authorList>
    </citation>
    <scope>NUCLEOTIDE SEQUENCE [LARGE SCALE GENOMIC DNA]</scope>
    <source>
        <strain evidence="2">AM7</strain>
        <plasmid evidence="2">pam7 dna</plasmid>
    </source>
</reference>